<dbReference type="Gene3D" id="3.30.710.10">
    <property type="entry name" value="Potassium Channel Kv1.1, Chain A"/>
    <property type="match status" value="1"/>
</dbReference>
<name>A0A3L6TB31_PANMI</name>
<sequence length="283" mass="30736">MSQQLRRRTSTLVHTRNDDGAKQSRATTTTASRPAASRSEAAHGVVEIDLDSHCTNHGVIWAEAGVVGPATLSIEIESINFQIRKSGAPPTSSWLSSQTRTGWRMEAQSAGLSRMLSEGILSDIVVNAGGGGGGGIRAHRAVLAARSPVFATMFSHGLRETTESALGIADMSPGACRAFVGYLYGDLRGEEFMAHRGELLRAGDKYDVAELKRACEESLLDGVDLDNALGRLHAAHLYGLPTLKRNCMRLLKDFRRIYELQEDFHEFMRTADPDLVAEVNANL</sequence>
<dbReference type="PANTHER" id="PTHR46672:SF4">
    <property type="entry name" value="OS08G0495500 PROTEIN"/>
    <property type="match status" value="1"/>
</dbReference>
<evidence type="ECO:0000313" key="4">
    <source>
        <dbReference type="EMBL" id="RLN35372.1"/>
    </source>
</evidence>
<dbReference type="EMBL" id="PQIB02000002">
    <property type="protein sequence ID" value="RLN35372.1"/>
    <property type="molecule type" value="Genomic_DNA"/>
</dbReference>
<accession>A0A3L6TB31</accession>
<feature type="region of interest" description="Disordered" evidence="2">
    <location>
        <begin position="1"/>
        <end position="40"/>
    </location>
</feature>
<feature type="compositionally biased region" description="Low complexity" evidence="2">
    <location>
        <begin position="24"/>
        <end position="39"/>
    </location>
</feature>
<gene>
    <name evidence="4" type="ORF">C2845_PM03G01040</name>
</gene>
<dbReference type="InterPro" id="IPR044714">
    <property type="entry name" value="AtSIBP1-like"/>
</dbReference>
<evidence type="ECO:0000256" key="2">
    <source>
        <dbReference type="SAM" id="MobiDB-lite"/>
    </source>
</evidence>
<dbReference type="SUPFAM" id="SSF54695">
    <property type="entry name" value="POZ domain"/>
    <property type="match status" value="1"/>
</dbReference>
<protein>
    <submittedName>
        <fullName evidence="4">BTB/POZ domain-containing protein</fullName>
    </submittedName>
</protein>
<proteinExistence type="predicted"/>
<dbReference type="AlphaFoldDB" id="A0A3L6TB31"/>
<dbReference type="STRING" id="4540.A0A3L6TB31"/>
<dbReference type="SMART" id="SM00225">
    <property type="entry name" value="BTB"/>
    <property type="match status" value="1"/>
</dbReference>
<dbReference type="InterPro" id="IPR000210">
    <property type="entry name" value="BTB/POZ_dom"/>
</dbReference>
<dbReference type="Proteomes" id="UP000275267">
    <property type="component" value="Unassembled WGS sequence"/>
</dbReference>
<dbReference type="Pfam" id="PF00651">
    <property type="entry name" value="BTB"/>
    <property type="match status" value="1"/>
</dbReference>
<keyword evidence="5" id="KW-1185">Reference proteome</keyword>
<evidence type="ECO:0000259" key="3">
    <source>
        <dbReference type="PROSITE" id="PS50097"/>
    </source>
</evidence>
<organism evidence="4 5">
    <name type="scientific">Panicum miliaceum</name>
    <name type="common">Proso millet</name>
    <name type="synonym">Broomcorn millet</name>
    <dbReference type="NCBI Taxonomy" id="4540"/>
    <lineage>
        <taxon>Eukaryota</taxon>
        <taxon>Viridiplantae</taxon>
        <taxon>Streptophyta</taxon>
        <taxon>Embryophyta</taxon>
        <taxon>Tracheophyta</taxon>
        <taxon>Spermatophyta</taxon>
        <taxon>Magnoliopsida</taxon>
        <taxon>Liliopsida</taxon>
        <taxon>Poales</taxon>
        <taxon>Poaceae</taxon>
        <taxon>PACMAD clade</taxon>
        <taxon>Panicoideae</taxon>
        <taxon>Panicodae</taxon>
        <taxon>Paniceae</taxon>
        <taxon>Panicinae</taxon>
        <taxon>Panicum</taxon>
        <taxon>Panicum sect. Panicum</taxon>
    </lineage>
</organism>
<reference evidence="5" key="1">
    <citation type="journal article" date="2019" name="Nat. Commun.">
        <title>The genome of broomcorn millet.</title>
        <authorList>
            <person name="Zou C."/>
            <person name="Miki D."/>
            <person name="Li D."/>
            <person name="Tang Q."/>
            <person name="Xiao L."/>
            <person name="Rajput S."/>
            <person name="Deng P."/>
            <person name="Jia W."/>
            <person name="Huang R."/>
            <person name="Zhang M."/>
            <person name="Sun Y."/>
            <person name="Hu J."/>
            <person name="Fu X."/>
            <person name="Schnable P.S."/>
            <person name="Li F."/>
            <person name="Zhang H."/>
            <person name="Feng B."/>
            <person name="Zhu X."/>
            <person name="Liu R."/>
            <person name="Schnable J.C."/>
            <person name="Zhu J.-K."/>
            <person name="Zhang H."/>
        </authorList>
    </citation>
    <scope>NUCLEOTIDE SEQUENCE [LARGE SCALE GENOMIC DNA]</scope>
</reference>
<dbReference type="PANTHER" id="PTHR46672">
    <property type="entry name" value="OS08G0495500 PROTEIN-RELATED"/>
    <property type="match status" value="1"/>
</dbReference>
<evidence type="ECO:0000256" key="1">
    <source>
        <dbReference type="ARBA" id="ARBA00004906"/>
    </source>
</evidence>
<feature type="domain" description="BTB" evidence="3">
    <location>
        <begin position="122"/>
        <end position="184"/>
    </location>
</feature>
<dbReference type="OrthoDB" id="685334at2759"/>
<dbReference type="PROSITE" id="PS50097">
    <property type="entry name" value="BTB"/>
    <property type="match status" value="1"/>
</dbReference>
<comment type="caution">
    <text evidence="4">The sequence shown here is derived from an EMBL/GenBank/DDBJ whole genome shotgun (WGS) entry which is preliminary data.</text>
</comment>
<dbReference type="CDD" id="cd14733">
    <property type="entry name" value="BACK"/>
    <property type="match status" value="1"/>
</dbReference>
<dbReference type="InterPro" id="IPR011333">
    <property type="entry name" value="SKP1/BTB/POZ_sf"/>
</dbReference>
<evidence type="ECO:0000313" key="5">
    <source>
        <dbReference type="Proteomes" id="UP000275267"/>
    </source>
</evidence>
<comment type="pathway">
    <text evidence="1">Protein modification; protein ubiquitination.</text>
</comment>